<name>A0ABQ7I0Y3_9MICR</name>
<evidence type="ECO:0000313" key="9">
    <source>
        <dbReference type="EMBL" id="KAF7684070.1"/>
    </source>
</evidence>
<evidence type="ECO:0000256" key="5">
    <source>
        <dbReference type="ARBA" id="ARBA00022801"/>
    </source>
</evidence>
<accession>A0ABQ7I0Y3</accession>
<dbReference type="EMBL" id="SBIQ01000031">
    <property type="protein sequence ID" value="KAF7684070.1"/>
    <property type="molecule type" value="Genomic_DNA"/>
</dbReference>
<dbReference type="InterPro" id="IPR000243">
    <property type="entry name" value="Pept_T1A_subB"/>
</dbReference>
<evidence type="ECO:0000313" key="10">
    <source>
        <dbReference type="Proteomes" id="UP001516464"/>
    </source>
</evidence>
<comment type="caution">
    <text evidence="9">The sequence shown here is derived from an EMBL/GenBank/DDBJ whole genome shotgun (WGS) entry which is preliminary data.</text>
</comment>
<dbReference type="Proteomes" id="UP001516464">
    <property type="component" value="Unassembled WGS sequence"/>
</dbReference>
<keyword evidence="2 8" id="KW-0963">Cytoplasm</keyword>
<sequence length="233" mass="25395">MIIKTGTTIVGLKYREGIVLAADTRATAGPVVADKNCSKIHKISDNIFCCGAGTAADTDRVTGMVAKELKLYQLKYGRIPRVAHAARRMSNHLHAHNGIIGAALILGGVDETGIHLYEIYPHGSTSQLKYATLGSGSLAAMSALESGFRLDMEQEDAIQLASTAVRAGILNDLYSGSNIDICIIGSDESNVYYTDYRRNYEVVGFREPTMKIKYPKESIKVISYEIIDETIED</sequence>
<keyword evidence="6 8" id="KW-0647">Proteasome</keyword>
<comment type="subunit">
    <text evidence="8">Component of the proteasome complex.</text>
</comment>
<dbReference type="Pfam" id="PF00227">
    <property type="entry name" value="Proteasome"/>
    <property type="match status" value="1"/>
</dbReference>
<evidence type="ECO:0000256" key="2">
    <source>
        <dbReference type="ARBA" id="ARBA00022490"/>
    </source>
</evidence>
<dbReference type="PANTHER" id="PTHR32194:SF4">
    <property type="entry name" value="PROTEASOME SUBUNIT BETA TYPE-7"/>
    <property type="match status" value="1"/>
</dbReference>
<comment type="catalytic activity">
    <reaction evidence="1">
        <text>Cleavage of peptide bonds with very broad specificity.</text>
        <dbReference type="EC" id="3.4.25.1"/>
    </reaction>
</comment>
<reference evidence="9 10" key="1">
    <citation type="submission" date="2019-01" db="EMBL/GenBank/DDBJ databases">
        <title>Genomes sequencing and comparative genomics of infectious freshwater microsporidia, Cucumispora dikerogammari and Thelohania contejeani.</title>
        <authorList>
            <person name="Cormier A."/>
            <person name="Giraud I."/>
            <person name="Wattier R."/>
            <person name="Teixeira M."/>
            <person name="Grandjean F."/>
            <person name="Rigaud T."/>
            <person name="Cordaux R."/>
        </authorList>
    </citation>
    <scope>NUCLEOTIDE SEQUENCE [LARGE SCALE GENOMIC DNA]</scope>
    <source>
        <strain evidence="9">T1</strain>
        <tissue evidence="9">Spores</tissue>
    </source>
</reference>
<keyword evidence="10" id="KW-1185">Reference proteome</keyword>
<comment type="subcellular location">
    <subcellularLocation>
        <location evidence="8">Cytoplasm</location>
    </subcellularLocation>
    <subcellularLocation>
        <location evidence="8">Nucleus</location>
    </subcellularLocation>
</comment>
<dbReference type="CDD" id="cd03763">
    <property type="entry name" value="proteasome_beta_type_7"/>
    <property type="match status" value="1"/>
</dbReference>
<keyword evidence="5" id="KW-0378">Hydrolase</keyword>
<organism evidence="9 10">
    <name type="scientific">Astathelohania contejeani</name>
    <dbReference type="NCBI Taxonomy" id="164912"/>
    <lineage>
        <taxon>Eukaryota</taxon>
        <taxon>Fungi</taxon>
        <taxon>Fungi incertae sedis</taxon>
        <taxon>Microsporidia</taxon>
        <taxon>Astathelohaniidae</taxon>
        <taxon>Astathelohania</taxon>
    </lineage>
</organism>
<evidence type="ECO:0000256" key="4">
    <source>
        <dbReference type="ARBA" id="ARBA00022698"/>
    </source>
</evidence>
<dbReference type="InterPro" id="IPR001353">
    <property type="entry name" value="Proteasome_sua/b"/>
</dbReference>
<dbReference type="InterPro" id="IPR016050">
    <property type="entry name" value="Proteasome_bsu_CS"/>
</dbReference>
<dbReference type="InterPro" id="IPR023333">
    <property type="entry name" value="Proteasome_suB-type"/>
</dbReference>
<proteinExistence type="inferred from homology"/>
<dbReference type="InterPro" id="IPR029055">
    <property type="entry name" value="Ntn_hydrolases_N"/>
</dbReference>
<dbReference type="PROSITE" id="PS00854">
    <property type="entry name" value="PROTEASOME_BETA_1"/>
    <property type="match status" value="1"/>
</dbReference>
<evidence type="ECO:0000256" key="7">
    <source>
        <dbReference type="ARBA" id="ARBA00023242"/>
    </source>
</evidence>
<dbReference type="Gene3D" id="3.60.20.10">
    <property type="entry name" value="Glutamine Phosphoribosylpyrophosphate, subunit 1, domain 1"/>
    <property type="match status" value="1"/>
</dbReference>
<protein>
    <recommendedName>
        <fullName evidence="8">Proteasome subunit beta</fullName>
    </recommendedName>
</protein>
<evidence type="ECO:0000256" key="3">
    <source>
        <dbReference type="ARBA" id="ARBA00022670"/>
    </source>
</evidence>
<evidence type="ECO:0000256" key="1">
    <source>
        <dbReference type="ARBA" id="ARBA00001198"/>
    </source>
</evidence>
<dbReference type="PROSITE" id="PS51476">
    <property type="entry name" value="PROTEASOME_BETA_2"/>
    <property type="match status" value="1"/>
</dbReference>
<dbReference type="SUPFAM" id="SSF56235">
    <property type="entry name" value="N-terminal nucleophile aminohydrolases (Ntn hydrolases)"/>
    <property type="match status" value="1"/>
</dbReference>
<comment type="similarity">
    <text evidence="8">Belongs to the peptidase T1B family.</text>
</comment>
<dbReference type="GO" id="GO:0000502">
    <property type="term" value="C:proteasome complex"/>
    <property type="evidence" value="ECO:0007669"/>
    <property type="project" value="UniProtKB-KW"/>
</dbReference>
<evidence type="ECO:0000256" key="6">
    <source>
        <dbReference type="ARBA" id="ARBA00022942"/>
    </source>
</evidence>
<gene>
    <name evidence="9" type="primary">PUP1</name>
    <name evidence="9" type="ORF">TCON_0743</name>
</gene>
<dbReference type="PANTHER" id="PTHR32194">
    <property type="entry name" value="METALLOPROTEASE TLDD"/>
    <property type="match status" value="1"/>
</dbReference>
<comment type="function">
    <text evidence="8">Component of the proteasome, a multicatalytic proteinase complex which is characterized by its ability to cleave peptides with Arg, Phe, Tyr, Leu, and Glu adjacent to the leaving group at neutral or slightly basic pH. The proteasome has an ATP-dependent proteolytic activity.</text>
</comment>
<keyword evidence="4" id="KW-0888">Threonine protease</keyword>
<keyword evidence="7 8" id="KW-0539">Nucleus</keyword>
<dbReference type="PRINTS" id="PR00141">
    <property type="entry name" value="PROTEASOME"/>
</dbReference>
<evidence type="ECO:0000256" key="8">
    <source>
        <dbReference type="RuleBase" id="RU004203"/>
    </source>
</evidence>
<keyword evidence="3" id="KW-0645">Protease</keyword>